<feature type="domain" description="Neurotransmitter-gated ion-channel ligand-binding" evidence="8">
    <location>
        <begin position="25"/>
        <end position="118"/>
    </location>
</feature>
<feature type="chain" id="PRO_5022830194" evidence="7">
    <location>
        <begin position="22"/>
        <end position="388"/>
    </location>
</feature>
<dbReference type="InterPro" id="IPR006202">
    <property type="entry name" value="Neur_chan_lig-bd"/>
</dbReference>
<dbReference type="InterPro" id="IPR036734">
    <property type="entry name" value="Neur_chan_lig-bd_sf"/>
</dbReference>
<dbReference type="PRINTS" id="PR00252">
    <property type="entry name" value="NRIONCHANNEL"/>
</dbReference>
<evidence type="ECO:0000256" key="7">
    <source>
        <dbReference type="SAM" id="SignalP"/>
    </source>
</evidence>
<feature type="domain" description="Neurotransmitter-gated ion-channel transmembrane" evidence="9">
    <location>
        <begin position="222"/>
        <end position="360"/>
    </location>
</feature>
<dbReference type="EMBL" id="SOYY01000022">
    <property type="protein sequence ID" value="KAA0704619.1"/>
    <property type="molecule type" value="Genomic_DNA"/>
</dbReference>
<dbReference type="SUPFAM" id="SSF63712">
    <property type="entry name" value="Nicotinic receptor ligand binding domain-like"/>
    <property type="match status" value="1"/>
</dbReference>
<evidence type="ECO:0000256" key="3">
    <source>
        <dbReference type="ARBA" id="ARBA00022989"/>
    </source>
</evidence>
<dbReference type="InterPro" id="IPR006201">
    <property type="entry name" value="Neur_channel"/>
</dbReference>
<evidence type="ECO:0000313" key="10">
    <source>
        <dbReference type="EMBL" id="KAA0704619.1"/>
    </source>
</evidence>
<dbReference type="GO" id="GO:0016020">
    <property type="term" value="C:membrane"/>
    <property type="evidence" value="ECO:0007669"/>
    <property type="project" value="UniProtKB-SubCell"/>
</dbReference>
<keyword evidence="2 6" id="KW-0812">Transmembrane</keyword>
<evidence type="ECO:0000313" key="11">
    <source>
        <dbReference type="Proteomes" id="UP000324632"/>
    </source>
</evidence>
<dbReference type="PANTHER" id="PTHR18945">
    <property type="entry name" value="NEUROTRANSMITTER GATED ION CHANNEL"/>
    <property type="match status" value="1"/>
</dbReference>
<comment type="subcellular location">
    <subcellularLocation>
        <location evidence="1">Membrane</location>
        <topology evidence="1">Multi-pass membrane protein</topology>
    </subcellularLocation>
</comment>
<feature type="region of interest" description="Disordered" evidence="5">
    <location>
        <begin position="276"/>
        <end position="296"/>
    </location>
</feature>
<feature type="domain" description="Neurotransmitter-gated ion-channel ligand-binding" evidence="8">
    <location>
        <begin position="119"/>
        <end position="194"/>
    </location>
</feature>
<gene>
    <name evidence="10" type="ORF">E1301_Tti001066</name>
</gene>
<sequence>MRSIPYLLIVSIFFVFQECWGRNEEERLIHYLFKERAYNKELRPVETKDEVVDVYLALTLSNLISLKEVDETLLTNVWMEHGWTDYRLTWNESEFDNIDILRLPPSMVWLPEIVLENNSLTYNAKEITLHLKEEAEDGKNFKVEWIVIDPAGFTENGEWEIVHKPARKNMYKNIPMESNKHQDITFYLIIKRKPLFYIVNIIIPCVLISFLASLVYYLPADKRLPRLLHMSRPENDMPSPNGALPRRSSSMGYIAQAEEYYSVKSRSELMFEKQSERHGLATRPTPKATYTSNNDSEVSEQLYSEMKPAVEGANYIVKHMHDKNDYNEEKDNWSGIARTVDRLCFFVVTPVMILGTIFIFTMANYNQPPALPFMGDTFTYTEGNKRFI</sequence>
<dbReference type="GO" id="GO:0005230">
    <property type="term" value="F:extracellular ligand-gated monoatomic ion channel activity"/>
    <property type="evidence" value="ECO:0007669"/>
    <property type="project" value="InterPro"/>
</dbReference>
<dbReference type="InterPro" id="IPR006029">
    <property type="entry name" value="Neurotrans-gated_channel_TM"/>
</dbReference>
<evidence type="ECO:0000256" key="4">
    <source>
        <dbReference type="ARBA" id="ARBA00023136"/>
    </source>
</evidence>
<evidence type="ECO:0000256" key="6">
    <source>
        <dbReference type="SAM" id="Phobius"/>
    </source>
</evidence>
<dbReference type="Pfam" id="PF02932">
    <property type="entry name" value="Neur_chan_memb"/>
    <property type="match status" value="1"/>
</dbReference>
<keyword evidence="11" id="KW-1185">Reference proteome</keyword>
<reference evidence="10 11" key="1">
    <citation type="journal article" date="2019" name="Mol. Ecol. Resour.">
        <title>Chromosome-level genome assembly of Triplophysa tibetana, a fish adapted to the harsh high-altitude environment of the Tibetan Plateau.</title>
        <authorList>
            <person name="Yang X."/>
            <person name="Liu H."/>
            <person name="Ma Z."/>
            <person name="Zou Y."/>
            <person name="Zou M."/>
            <person name="Mao Y."/>
            <person name="Li X."/>
            <person name="Wang H."/>
            <person name="Chen T."/>
            <person name="Wang W."/>
            <person name="Yang R."/>
        </authorList>
    </citation>
    <scope>NUCLEOTIDE SEQUENCE [LARGE SCALE GENOMIC DNA]</scope>
    <source>
        <strain evidence="10">TTIB1903HZAU</strain>
        <tissue evidence="10">Muscle</tissue>
    </source>
</reference>
<protein>
    <submittedName>
        <fullName evidence="10">Acetylcholine receptor subunit delta</fullName>
    </submittedName>
</protein>
<feature type="transmembrane region" description="Helical" evidence="6">
    <location>
        <begin position="195"/>
        <end position="218"/>
    </location>
</feature>
<comment type="caution">
    <text evidence="10">The sequence shown here is derived from an EMBL/GenBank/DDBJ whole genome shotgun (WGS) entry which is preliminary data.</text>
</comment>
<accession>A0A5A9N6K6</accession>
<dbReference type="AlphaFoldDB" id="A0A5A9N6K6"/>
<evidence type="ECO:0000259" key="8">
    <source>
        <dbReference type="Pfam" id="PF02931"/>
    </source>
</evidence>
<evidence type="ECO:0000259" key="9">
    <source>
        <dbReference type="Pfam" id="PF02932"/>
    </source>
</evidence>
<dbReference type="InterPro" id="IPR038050">
    <property type="entry name" value="Neuro_actylchol_rec"/>
</dbReference>
<dbReference type="Proteomes" id="UP000324632">
    <property type="component" value="Chromosome 22"/>
</dbReference>
<keyword evidence="10" id="KW-0675">Receptor</keyword>
<dbReference type="Gene3D" id="1.20.58.390">
    <property type="entry name" value="Neurotransmitter-gated ion-channel transmembrane domain"/>
    <property type="match status" value="2"/>
</dbReference>
<dbReference type="Gene3D" id="2.70.170.10">
    <property type="entry name" value="Neurotransmitter-gated ion-channel ligand-binding domain"/>
    <property type="match status" value="2"/>
</dbReference>
<feature type="transmembrane region" description="Helical" evidence="6">
    <location>
        <begin position="343"/>
        <end position="365"/>
    </location>
</feature>
<evidence type="ECO:0000256" key="2">
    <source>
        <dbReference type="ARBA" id="ARBA00022692"/>
    </source>
</evidence>
<feature type="signal peptide" evidence="7">
    <location>
        <begin position="1"/>
        <end position="21"/>
    </location>
</feature>
<dbReference type="GO" id="GO:0004888">
    <property type="term" value="F:transmembrane signaling receptor activity"/>
    <property type="evidence" value="ECO:0007669"/>
    <property type="project" value="InterPro"/>
</dbReference>
<keyword evidence="4 6" id="KW-0472">Membrane</keyword>
<dbReference type="Pfam" id="PF02931">
    <property type="entry name" value="Neur_chan_LBD"/>
    <property type="match status" value="2"/>
</dbReference>
<organism evidence="10 11">
    <name type="scientific">Triplophysa tibetana</name>
    <dbReference type="NCBI Taxonomy" id="1572043"/>
    <lineage>
        <taxon>Eukaryota</taxon>
        <taxon>Metazoa</taxon>
        <taxon>Chordata</taxon>
        <taxon>Craniata</taxon>
        <taxon>Vertebrata</taxon>
        <taxon>Euteleostomi</taxon>
        <taxon>Actinopterygii</taxon>
        <taxon>Neopterygii</taxon>
        <taxon>Teleostei</taxon>
        <taxon>Ostariophysi</taxon>
        <taxon>Cypriniformes</taxon>
        <taxon>Nemacheilidae</taxon>
        <taxon>Triplophysa</taxon>
    </lineage>
</organism>
<dbReference type="GO" id="GO:0007165">
    <property type="term" value="P:signal transduction"/>
    <property type="evidence" value="ECO:0007669"/>
    <property type="project" value="UniProtKB-ARBA"/>
</dbReference>
<dbReference type="SUPFAM" id="SSF90112">
    <property type="entry name" value="Neurotransmitter-gated ion-channel transmembrane pore"/>
    <property type="match status" value="1"/>
</dbReference>
<keyword evidence="7" id="KW-0732">Signal</keyword>
<dbReference type="GO" id="GO:0042391">
    <property type="term" value="P:regulation of membrane potential"/>
    <property type="evidence" value="ECO:0007669"/>
    <property type="project" value="UniProtKB-ARBA"/>
</dbReference>
<name>A0A5A9N6K6_9TELE</name>
<evidence type="ECO:0000256" key="1">
    <source>
        <dbReference type="ARBA" id="ARBA00004141"/>
    </source>
</evidence>
<dbReference type="FunFam" id="2.70.170.10:FF:000040">
    <property type="entry name" value="Cholinergic receptor nicotinic gamma subunit"/>
    <property type="match status" value="1"/>
</dbReference>
<dbReference type="GO" id="GO:0003008">
    <property type="term" value="P:system process"/>
    <property type="evidence" value="ECO:0007669"/>
    <property type="project" value="UniProtKB-ARBA"/>
</dbReference>
<proteinExistence type="predicted"/>
<dbReference type="FunFam" id="1.20.58.390:FF:000029">
    <property type="entry name" value="acetylcholine receptor subunit delta isoform X1"/>
    <property type="match status" value="1"/>
</dbReference>
<evidence type="ECO:0000256" key="5">
    <source>
        <dbReference type="SAM" id="MobiDB-lite"/>
    </source>
</evidence>
<keyword evidence="3 6" id="KW-1133">Transmembrane helix</keyword>
<dbReference type="InterPro" id="IPR036719">
    <property type="entry name" value="Neuro-gated_channel_TM_sf"/>
</dbReference>